<accession>A0AAN9TAX6</accession>
<gene>
    <name evidence="3" type="ORF">V9T40_000355</name>
</gene>
<feature type="compositionally biased region" description="Basic and acidic residues" evidence="2">
    <location>
        <begin position="490"/>
        <end position="506"/>
    </location>
</feature>
<comment type="caution">
    <text evidence="3">The sequence shown here is derived from an EMBL/GenBank/DDBJ whole genome shotgun (WGS) entry which is preliminary data.</text>
</comment>
<evidence type="ECO:0000313" key="4">
    <source>
        <dbReference type="Proteomes" id="UP001367676"/>
    </source>
</evidence>
<dbReference type="Pfam" id="PF00328">
    <property type="entry name" value="His_Phos_2"/>
    <property type="match status" value="1"/>
</dbReference>
<dbReference type="PANTHER" id="PTHR20963">
    <property type="entry name" value="MULTIPLE INOSITOL POLYPHOSPHATE PHOSPHATASE-RELATED"/>
    <property type="match status" value="1"/>
</dbReference>
<dbReference type="AlphaFoldDB" id="A0AAN9TAX6"/>
<dbReference type="InterPro" id="IPR000560">
    <property type="entry name" value="His_Pase_clade-2"/>
</dbReference>
<evidence type="ECO:0000256" key="2">
    <source>
        <dbReference type="SAM" id="MobiDB-lite"/>
    </source>
</evidence>
<dbReference type="InterPro" id="IPR029033">
    <property type="entry name" value="His_PPase_superfam"/>
</dbReference>
<dbReference type="EMBL" id="JBBCAQ010000034">
    <property type="protein sequence ID" value="KAK7579726.1"/>
    <property type="molecule type" value="Genomic_DNA"/>
</dbReference>
<proteinExistence type="predicted"/>
<evidence type="ECO:0000256" key="1">
    <source>
        <dbReference type="ARBA" id="ARBA00022801"/>
    </source>
</evidence>
<keyword evidence="4" id="KW-1185">Reference proteome</keyword>
<dbReference type="PANTHER" id="PTHR20963:SF51">
    <property type="entry name" value="MULTIPLE INOSITOL POLYPHOSPHATE PHOSPHATASE 1"/>
    <property type="match status" value="1"/>
</dbReference>
<dbReference type="GO" id="GO:0003993">
    <property type="term" value="F:acid phosphatase activity"/>
    <property type="evidence" value="ECO:0007669"/>
    <property type="project" value="TreeGrafter"/>
</dbReference>
<organism evidence="3 4">
    <name type="scientific">Parthenolecanium corni</name>
    <dbReference type="NCBI Taxonomy" id="536013"/>
    <lineage>
        <taxon>Eukaryota</taxon>
        <taxon>Metazoa</taxon>
        <taxon>Ecdysozoa</taxon>
        <taxon>Arthropoda</taxon>
        <taxon>Hexapoda</taxon>
        <taxon>Insecta</taxon>
        <taxon>Pterygota</taxon>
        <taxon>Neoptera</taxon>
        <taxon>Paraneoptera</taxon>
        <taxon>Hemiptera</taxon>
        <taxon>Sternorrhyncha</taxon>
        <taxon>Coccoidea</taxon>
        <taxon>Coccidae</taxon>
        <taxon>Parthenolecanium</taxon>
    </lineage>
</organism>
<feature type="region of interest" description="Disordered" evidence="2">
    <location>
        <begin position="490"/>
        <end position="531"/>
    </location>
</feature>
<name>A0AAN9TAX6_9HEMI</name>
<protein>
    <recommendedName>
        <fullName evidence="5">Multiple inositol polyphosphate phosphatase 1</fullName>
    </recommendedName>
</protein>
<dbReference type="SUPFAM" id="SSF53254">
    <property type="entry name" value="Phosphoglycerate mutase-like"/>
    <property type="match status" value="1"/>
</dbReference>
<evidence type="ECO:0008006" key="5">
    <source>
        <dbReference type="Google" id="ProtNLM"/>
    </source>
</evidence>
<dbReference type="GO" id="GO:0052745">
    <property type="term" value="F:inositol phosphate phosphatase activity"/>
    <property type="evidence" value="ECO:0007669"/>
    <property type="project" value="TreeGrafter"/>
</dbReference>
<sequence length="553" mass="64504">MTSIIFTASVTPYRIIELPSEDIEPIAIDGYTLVRSVTVLRHATRLPTEDVIIEMKKILPELQWMLKKAVQSKKKEGRLVMHNIILLTLEHKGKKSSLSPNKCYTKEMKQWKIYEDLEDDDVEMKLLVEEGKREAINFGKRFRTFFKYLLPEEFDKESIIVKFTKCPRTKDTAFNVIEGVFEKSPPGDDWYEEVEGKKSVLKYDSSCPAWKAFKKSVLNEDLTKNFLNSDYLKGIAKEVAAACGLEEDEFSVDDLILVYETCGYEFAWVGSSPWCNLLTEEQMKVLEYVADLELHVIAGYGNVLNTKIPCKLYNDLMENLLHNEKLKALIYVTHLTSILKYLAFLGLYRDTSIDLIIYRGLYDPDIEDRNWRSAYIGTFLTNISTLLFDYTSSFRDENSNQFIQVRHQERPIHIPSCPLNKELLCPLDIFERSFENFSYKNCNFDEWCKVSKIPPEEKKLEKKKSNKSFTVGERRKMLKKEWDARKKAKIDEGTTEKEMHEKDNRRIKSAGDVGHQKALDEEINDDEPEQQVKEENFHRLDNFLAEFGDDFDT</sequence>
<evidence type="ECO:0000313" key="3">
    <source>
        <dbReference type="EMBL" id="KAK7579726.1"/>
    </source>
</evidence>
<dbReference type="Proteomes" id="UP001367676">
    <property type="component" value="Unassembled WGS sequence"/>
</dbReference>
<dbReference type="Gene3D" id="3.40.50.1240">
    <property type="entry name" value="Phosphoglycerate mutase-like"/>
    <property type="match status" value="1"/>
</dbReference>
<dbReference type="CDD" id="cd07061">
    <property type="entry name" value="HP_HAP_like"/>
    <property type="match status" value="1"/>
</dbReference>
<keyword evidence="1" id="KW-0378">Hydrolase</keyword>
<reference evidence="3 4" key="1">
    <citation type="submission" date="2024-03" db="EMBL/GenBank/DDBJ databases">
        <title>Adaptation during the transition from Ophiocordyceps entomopathogen to insect associate is accompanied by gene loss and intensified selection.</title>
        <authorList>
            <person name="Ward C.M."/>
            <person name="Onetto C.A."/>
            <person name="Borneman A.R."/>
        </authorList>
    </citation>
    <scope>NUCLEOTIDE SEQUENCE [LARGE SCALE GENOMIC DNA]</scope>
    <source>
        <strain evidence="3">AWRI1</strain>
        <tissue evidence="3">Single Adult Female</tissue>
    </source>
</reference>